<dbReference type="InterPro" id="IPR000182">
    <property type="entry name" value="GNAT_dom"/>
</dbReference>
<dbReference type="OrthoDB" id="3692150at2"/>
<organism evidence="2 3">
    <name type="scientific">Saccharopolyspora rectivirgula</name>
    <dbReference type="NCBI Taxonomy" id="28042"/>
    <lineage>
        <taxon>Bacteria</taxon>
        <taxon>Bacillati</taxon>
        <taxon>Actinomycetota</taxon>
        <taxon>Actinomycetes</taxon>
        <taxon>Pseudonocardiales</taxon>
        <taxon>Pseudonocardiaceae</taxon>
        <taxon>Saccharopolyspora</taxon>
    </lineage>
</organism>
<dbReference type="InterPro" id="IPR016181">
    <property type="entry name" value="Acyl_CoA_acyltransferase"/>
</dbReference>
<sequence length="193" mass="21997">MTAAPSPRCKRIAELTADQFRNRLDEALQIYVTAMKYPPSTAQQRAPMWLAHRLREGWRCIGAFNDQDELIGIGYGYLGAPGQWWHEQVRRGLLPDQQKTEQWLTDYFELTELHVQPASQGAGLGEEILRRLLSGVTASKVLLSTPEGPTRAWRLYRRVGFVDVLRNYRFNGDPRPFAVLGRPLPLDPPAAER</sequence>
<reference evidence="2 3" key="1">
    <citation type="submission" date="2014-06" db="EMBL/GenBank/DDBJ databases">
        <title>Saccharopolyspora rectivirgula DSM-43113 Genome sequencing.</title>
        <authorList>
            <person name="Barrera C."/>
            <person name="Millon L."/>
            <person name="Rognon B."/>
            <person name="Zaugg C."/>
            <person name="Monod M."/>
        </authorList>
    </citation>
    <scope>NUCLEOTIDE SEQUENCE [LARGE SCALE GENOMIC DNA]</scope>
    <source>
        <strain evidence="2 3">DSM 43113</strain>
    </source>
</reference>
<dbReference type="SUPFAM" id="SSF55729">
    <property type="entry name" value="Acyl-CoA N-acyltransferases (Nat)"/>
    <property type="match status" value="1"/>
</dbReference>
<dbReference type="Pfam" id="PF00583">
    <property type="entry name" value="Acetyltransf_1"/>
    <property type="match status" value="1"/>
</dbReference>
<comment type="caution">
    <text evidence="2">The sequence shown here is derived from an EMBL/GenBank/DDBJ whole genome shotgun (WGS) entry which is preliminary data.</text>
</comment>
<keyword evidence="3" id="KW-1185">Reference proteome</keyword>
<proteinExistence type="predicted"/>
<dbReference type="eggNOG" id="COG0456">
    <property type="taxonomic scope" value="Bacteria"/>
</dbReference>
<gene>
    <name evidence="2" type="ORF">GU90_11075</name>
</gene>
<dbReference type="STRING" id="28042.GU90_11075"/>
<dbReference type="Proteomes" id="UP000031419">
    <property type="component" value="Unassembled WGS sequence"/>
</dbReference>
<evidence type="ECO:0000313" key="3">
    <source>
        <dbReference type="Proteomes" id="UP000031419"/>
    </source>
</evidence>
<evidence type="ECO:0000259" key="1">
    <source>
        <dbReference type="PROSITE" id="PS51186"/>
    </source>
</evidence>
<protein>
    <submittedName>
        <fullName evidence="2">Acetyltransferase</fullName>
    </submittedName>
</protein>
<keyword evidence="2" id="KW-0808">Transferase</keyword>
<dbReference type="RefSeq" id="WP_029719600.1">
    <property type="nucleotide sequence ID" value="NZ_JAJUIW010000008.1"/>
</dbReference>
<dbReference type="GO" id="GO:0016747">
    <property type="term" value="F:acyltransferase activity, transferring groups other than amino-acyl groups"/>
    <property type="evidence" value="ECO:0007669"/>
    <property type="project" value="InterPro"/>
</dbReference>
<feature type="domain" description="N-acetyltransferase" evidence="1">
    <location>
        <begin position="10"/>
        <end position="185"/>
    </location>
</feature>
<dbReference type="AlphaFoldDB" id="A0A073B957"/>
<dbReference type="PROSITE" id="PS51186">
    <property type="entry name" value="GNAT"/>
    <property type="match status" value="1"/>
</dbReference>
<dbReference type="Gene3D" id="3.40.630.30">
    <property type="match status" value="1"/>
</dbReference>
<name>A0A073B957_9PSEU</name>
<accession>A0A073B957</accession>
<evidence type="ECO:0000313" key="2">
    <source>
        <dbReference type="EMBL" id="KEI44269.1"/>
    </source>
</evidence>
<dbReference type="EMBL" id="JNVU01000028">
    <property type="protein sequence ID" value="KEI44269.1"/>
    <property type="molecule type" value="Genomic_DNA"/>
</dbReference>